<comment type="caution">
    <text evidence="8">The sequence shown here is derived from an EMBL/GenBank/DDBJ whole genome shotgun (WGS) entry which is preliminary data.</text>
</comment>
<evidence type="ECO:0000256" key="5">
    <source>
        <dbReference type="ARBA" id="ARBA00023136"/>
    </source>
</evidence>
<organism evidence="8 9">
    <name type="scientific">Phtheirospermum japonicum</name>
    <dbReference type="NCBI Taxonomy" id="374723"/>
    <lineage>
        <taxon>Eukaryota</taxon>
        <taxon>Viridiplantae</taxon>
        <taxon>Streptophyta</taxon>
        <taxon>Embryophyta</taxon>
        <taxon>Tracheophyta</taxon>
        <taxon>Spermatophyta</taxon>
        <taxon>Magnoliopsida</taxon>
        <taxon>eudicotyledons</taxon>
        <taxon>Gunneridae</taxon>
        <taxon>Pentapetalae</taxon>
        <taxon>asterids</taxon>
        <taxon>lamiids</taxon>
        <taxon>Lamiales</taxon>
        <taxon>Orobanchaceae</taxon>
        <taxon>Orobanchaceae incertae sedis</taxon>
        <taxon>Phtheirospermum</taxon>
    </lineage>
</organism>
<accession>A0A830BGE6</accession>
<dbReference type="PANTHER" id="PTHR31250:SF27">
    <property type="entry name" value="IQ DOMAIN-CONTAINING PROTEIN IQM5"/>
    <property type="match status" value="1"/>
</dbReference>
<evidence type="ECO:0000259" key="7">
    <source>
        <dbReference type="Pfam" id="PF04652"/>
    </source>
</evidence>
<dbReference type="InterPro" id="IPR023175">
    <property type="entry name" value="Vta1/CALS_N_sf"/>
</dbReference>
<protein>
    <submittedName>
        <fullName evidence="8">Protein homolog of mammalian lyst-interacting protein 5</fullName>
    </submittedName>
</protein>
<feature type="domain" description="Vta1/callose synthase N-terminal" evidence="7">
    <location>
        <begin position="8"/>
        <end position="55"/>
    </location>
</feature>
<dbReference type="InterPro" id="IPR044159">
    <property type="entry name" value="IQM"/>
</dbReference>
<dbReference type="Proteomes" id="UP000653305">
    <property type="component" value="Unassembled WGS sequence"/>
</dbReference>
<keyword evidence="9" id="KW-1185">Reference proteome</keyword>
<evidence type="ECO:0000256" key="4">
    <source>
        <dbReference type="ARBA" id="ARBA00022490"/>
    </source>
</evidence>
<reference evidence="8" key="1">
    <citation type="submission" date="2020-07" db="EMBL/GenBank/DDBJ databases">
        <title>Ethylene signaling mediates host invasion by parasitic plants.</title>
        <authorList>
            <person name="Yoshida S."/>
        </authorList>
    </citation>
    <scope>NUCLEOTIDE SEQUENCE</scope>
    <source>
        <strain evidence="8">Okayama</strain>
    </source>
</reference>
<gene>
    <name evidence="8" type="ORF">PHJA_000668900</name>
</gene>
<dbReference type="GO" id="GO:0012505">
    <property type="term" value="C:endomembrane system"/>
    <property type="evidence" value="ECO:0007669"/>
    <property type="project" value="UniProtKB-SubCell"/>
</dbReference>
<dbReference type="OrthoDB" id="1724883at2759"/>
<dbReference type="AlphaFoldDB" id="A0A830BGE6"/>
<dbReference type="PANTHER" id="PTHR31250">
    <property type="entry name" value="IQ DOMAIN-CONTAINING PROTEIN IQM3"/>
    <property type="match status" value="1"/>
</dbReference>
<evidence type="ECO:0000256" key="2">
    <source>
        <dbReference type="ARBA" id="ARBA00004308"/>
    </source>
</evidence>
<evidence type="ECO:0000256" key="6">
    <source>
        <dbReference type="ARBA" id="ARBA00023242"/>
    </source>
</evidence>
<dbReference type="InterPro" id="IPR039431">
    <property type="entry name" value="Vta1/CALS_N"/>
</dbReference>
<name>A0A830BGE6_9LAMI</name>
<keyword evidence="5" id="KW-0472">Membrane</keyword>
<keyword evidence="4" id="KW-0963">Cytoplasm</keyword>
<comment type="subcellular location">
    <subcellularLocation>
        <location evidence="3">Cytoplasm</location>
    </subcellularLocation>
    <subcellularLocation>
        <location evidence="2">Endomembrane system</location>
    </subcellularLocation>
    <subcellularLocation>
        <location evidence="1">Nucleus</location>
    </subcellularLocation>
</comment>
<proteinExistence type="predicted"/>
<keyword evidence="6" id="KW-0539">Nucleus</keyword>
<dbReference type="Pfam" id="PF04652">
    <property type="entry name" value="Vta1"/>
    <property type="match status" value="1"/>
</dbReference>
<evidence type="ECO:0000313" key="9">
    <source>
        <dbReference type="Proteomes" id="UP000653305"/>
    </source>
</evidence>
<dbReference type="GO" id="GO:0005737">
    <property type="term" value="C:cytoplasm"/>
    <property type="evidence" value="ECO:0007669"/>
    <property type="project" value="UniProtKB-SubCell"/>
</dbReference>
<evidence type="ECO:0000256" key="3">
    <source>
        <dbReference type="ARBA" id="ARBA00004496"/>
    </source>
</evidence>
<dbReference type="GO" id="GO:0005634">
    <property type="term" value="C:nucleus"/>
    <property type="evidence" value="ECO:0007669"/>
    <property type="project" value="UniProtKB-SubCell"/>
</dbReference>
<evidence type="ECO:0000313" key="8">
    <source>
        <dbReference type="EMBL" id="GFP85252.1"/>
    </source>
</evidence>
<dbReference type="EMBL" id="BMAC01000102">
    <property type="protein sequence ID" value="GFP85252.1"/>
    <property type="molecule type" value="Genomic_DNA"/>
</dbReference>
<evidence type="ECO:0000256" key="1">
    <source>
        <dbReference type="ARBA" id="ARBA00004123"/>
    </source>
</evidence>
<sequence>MTSTNIVNTAKTFYAASIFFEILSQFGEVQLDLQLEQKQKYAIWKAADIRKALKEGRKPVPGPPGGDKDLSTTSSGWGSLIIKFNGIVTITASFSLARNCETQLFQSSSRYRVQGSKSGLYETTASFRELQKVYKSYRTRRSLADCAVDVEELWWKALDFAALKRTSMLFFNVDKPKTTVSRWARAQTIAAKAGKELSKDEKAQKLALQHCLEAASPENFLKFFLQYPLYFGSS</sequence>
<dbReference type="Gene3D" id="1.25.40.270">
    <property type="entry name" value="Vacuolar protein sorting-associated protein vta1"/>
    <property type="match status" value="1"/>
</dbReference>